<gene>
    <name evidence="10" type="ORF">JRO89_XS08G0066600</name>
</gene>
<keyword evidence="6" id="KW-0539">Nucleus</keyword>
<evidence type="ECO:0000259" key="8">
    <source>
        <dbReference type="PROSITE" id="PS50011"/>
    </source>
</evidence>
<dbReference type="Gene3D" id="1.10.510.10">
    <property type="entry name" value="Transferase(Phosphotransferase) domain 1"/>
    <property type="match status" value="1"/>
</dbReference>
<evidence type="ECO:0000256" key="4">
    <source>
        <dbReference type="ARBA" id="ARBA00022833"/>
    </source>
</evidence>
<evidence type="ECO:0000313" key="10">
    <source>
        <dbReference type="EMBL" id="KAH7566023.1"/>
    </source>
</evidence>
<evidence type="ECO:0000313" key="11">
    <source>
        <dbReference type="Proteomes" id="UP000827721"/>
    </source>
</evidence>
<name>A0ABQ8HNX6_9ROSI</name>
<comment type="subcellular location">
    <subcellularLocation>
        <location evidence="1">Nucleus</location>
    </subcellularLocation>
</comment>
<dbReference type="Pfam" id="PF04937">
    <property type="entry name" value="DUF659"/>
    <property type="match status" value="1"/>
</dbReference>
<comment type="caution">
    <text evidence="10">The sequence shown here is derived from an EMBL/GenBank/DDBJ whole genome shotgun (WGS) entry which is preliminary data.</text>
</comment>
<dbReference type="Pfam" id="PF05699">
    <property type="entry name" value="Dimer_Tnp_hAT"/>
    <property type="match status" value="1"/>
</dbReference>
<feature type="domain" description="Protein kinase" evidence="8">
    <location>
        <begin position="764"/>
        <end position="936"/>
    </location>
</feature>
<evidence type="ECO:0000256" key="1">
    <source>
        <dbReference type="ARBA" id="ARBA00004123"/>
    </source>
</evidence>
<reference evidence="10 11" key="1">
    <citation type="submission" date="2021-02" db="EMBL/GenBank/DDBJ databases">
        <title>Plant Genome Project.</title>
        <authorList>
            <person name="Zhang R.-G."/>
        </authorList>
    </citation>
    <scope>NUCLEOTIDE SEQUENCE [LARGE SCALE GENOMIC DNA]</scope>
    <source>
        <tissue evidence="10">Leaves</tissue>
    </source>
</reference>
<dbReference type="InterPro" id="IPR000719">
    <property type="entry name" value="Prot_kinase_dom"/>
</dbReference>
<evidence type="ECO:0000256" key="3">
    <source>
        <dbReference type="ARBA" id="ARBA00022771"/>
    </source>
</evidence>
<evidence type="ECO:0000259" key="9">
    <source>
        <dbReference type="PROSITE" id="PS50808"/>
    </source>
</evidence>
<dbReference type="PANTHER" id="PTHR32166">
    <property type="entry name" value="OSJNBA0013A04.12 PROTEIN"/>
    <property type="match status" value="1"/>
</dbReference>
<dbReference type="Proteomes" id="UP000827721">
    <property type="component" value="Unassembled WGS sequence"/>
</dbReference>
<evidence type="ECO:0000256" key="2">
    <source>
        <dbReference type="ARBA" id="ARBA00022723"/>
    </source>
</evidence>
<keyword evidence="11" id="KW-1185">Reference proteome</keyword>
<keyword evidence="3 7" id="KW-0863">Zinc-finger</keyword>
<dbReference type="PANTHER" id="PTHR32166:SF81">
    <property type="entry name" value="OS06G0658400 PROTEIN"/>
    <property type="match status" value="1"/>
</dbReference>
<organism evidence="10 11">
    <name type="scientific">Xanthoceras sorbifolium</name>
    <dbReference type="NCBI Taxonomy" id="99658"/>
    <lineage>
        <taxon>Eukaryota</taxon>
        <taxon>Viridiplantae</taxon>
        <taxon>Streptophyta</taxon>
        <taxon>Embryophyta</taxon>
        <taxon>Tracheophyta</taxon>
        <taxon>Spermatophyta</taxon>
        <taxon>Magnoliopsida</taxon>
        <taxon>eudicotyledons</taxon>
        <taxon>Gunneridae</taxon>
        <taxon>Pentapetalae</taxon>
        <taxon>rosids</taxon>
        <taxon>malvids</taxon>
        <taxon>Sapindales</taxon>
        <taxon>Sapindaceae</taxon>
        <taxon>Xanthoceroideae</taxon>
        <taxon>Xanthoceras</taxon>
    </lineage>
</organism>
<dbReference type="InterPro" id="IPR007021">
    <property type="entry name" value="DUF659"/>
</dbReference>
<dbReference type="InterPro" id="IPR011009">
    <property type="entry name" value="Kinase-like_dom_sf"/>
</dbReference>
<keyword evidence="4" id="KW-0862">Zinc</keyword>
<dbReference type="SUPFAM" id="SSF53098">
    <property type="entry name" value="Ribonuclease H-like"/>
    <property type="match status" value="1"/>
</dbReference>
<evidence type="ECO:0000256" key="6">
    <source>
        <dbReference type="ARBA" id="ARBA00023242"/>
    </source>
</evidence>
<keyword evidence="2" id="KW-0479">Metal-binding</keyword>
<dbReference type="Pfam" id="PF00069">
    <property type="entry name" value="Pkinase"/>
    <property type="match status" value="1"/>
</dbReference>
<dbReference type="InterPro" id="IPR003656">
    <property type="entry name" value="Znf_BED"/>
</dbReference>
<dbReference type="InterPro" id="IPR008906">
    <property type="entry name" value="HATC_C_dom"/>
</dbReference>
<sequence length="936" mass="107666">MSDHVADTTNTSASQLNFRDQAPLWQYVTKIEKMGTGGGNTAFQCNFCHQIYRGSYFRVKCHLLKTKGGGIASCSKVTSAILLELNQVVEEAELRVKQSLPRQVPLPYTMASGSSSKTCSTGASNYYGLQMQLPNVEPKKRKGMEGPLEKAFNNNAREELDGEIARMFYTGGLSFHFARNPHYVRAFTKAYNNPIVGYVPPGYNALRTTLLQKEKTSIERMLGPIKDSWKDKGVSVCSDGWSDSQRRPLINIMAVCESGPMFLRAVNCEGEYKDKHFIANLLIESIREIGPQNVVQVITDNAAACKAAGLLVEAKFQHIFWTPCVVHTLNLALKNICSPSSHPRYDDVMEQCGWISKITSDAMFIKKFIMNHSMRLAMFNDHLKLKLLSIAETRFASAIVMLKRFKQIKQSLEHMVISEKWDLYKEDDTEKARAVKEKILDEYFWIDMDYIINFTAPIYEMLRMADTDTPCLHLVYEWWDSMIEKVKIVIFRKERKQLNEESRSFDVVHGILVERWTKSSTPLHCLAHSLNPRYYHKQWLEECPGRVPPHKDIEITRERKKCLERYFYNAGDRRKIYREFASFSGAIEDFASSDSVEDRGFMSPMKWWLFHGASTPTLQSIAFKLLGQPCSSSCCERNWSTYNFIHSMRRNKMTPQRAEDLVYVHTNLRLLSRRSPTYNEGPSQQWDVGGDGFDSMNMDNSGILEIADLSLDEPDLEAVLFSNSDSVIIWSYKILLRQARSPLDVFEEIGLRSFSNNQLIVTADDFKKEIGREGSRRVYKGCLGANNGEKETAVKSLEKLVEDVGKIRKLISQGMDRISPFKDRIPVQNKLLLYEFMKNGSFGNLVFKDKKRLTWSERKRIAKGLQYLHYEYETRIIHCDFKPHNIHMDESWTPKITDFRLSKLLKPDQARNTQHQEVHEEAAQLLNGTRITPQSQ</sequence>
<feature type="domain" description="BED-type" evidence="9">
    <location>
        <begin position="19"/>
        <end position="81"/>
    </location>
</feature>
<protein>
    <recommendedName>
        <fullName evidence="12">BED-type domain-containing protein</fullName>
    </recommendedName>
</protein>
<dbReference type="SUPFAM" id="SSF56112">
    <property type="entry name" value="Protein kinase-like (PK-like)"/>
    <property type="match status" value="1"/>
</dbReference>
<dbReference type="EMBL" id="JAFEMO010000008">
    <property type="protein sequence ID" value="KAH7566023.1"/>
    <property type="molecule type" value="Genomic_DNA"/>
</dbReference>
<evidence type="ECO:0000256" key="7">
    <source>
        <dbReference type="PROSITE-ProRule" id="PRU00027"/>
    </source>
</evidence>
<dbReference type="InterPro" id="IPR012337">
    <property type="entry name" value="RNaseH-like_sf"/>
</dbReference>
<dbReference type="PROSITE" id="PS50011">
    <property type="entry name" value="PROTEIN_KINASE_DOM"/>
    <property type="match status" value="1"/>
</dbReference>
<proteinExistence type="predicted"/>
<evidence type="ECO:0008006" key="12">
    <source>
        <dbReference type="Google" id="ProtNLM"/>
    </source>
</evidence>
<dbReference type="PROSITE" id="PS50808">
    <property type="entry name" value="ZF_BED"/>
    <property type="match status" value="1"/>
</dbReference>
<accession>A0ABQ8HNX6</accession>
<evidence type="ECO:0000256" key="5">
    <source>
        <dbReference type="ARBA" id="ARBA00023125"/>
    </source>
</evidence>
<keyword evidence="5" id="KW-0238">DNA-binding</keyword>